<evidence type="ECO:0000313" key="1">
    <source>
        <dbReference type="EMBL" id="AKJ19684.1"/>
    </source>
</evidence>
<reference evidence="1" key="1">
    <citation type="submission" date="2015-03" db="EMBL/GenBank/DDBJ databases">
        <title>Complete genome sequences of four Salmonella Typhimurium IncHI1 plasmids and their characteristics.</title>
        <authorList>
            <person name="Kubasova T."/>
            <person name="Matiasovicova J."/>
            <person name="Cejkova D."/>
            <person name="Sekelova Z."/>
            <person name="Polansky O."/>
            <person name="Medvecky M."/>
            <person name="Rychlik I."/>
            <person name="Juricova H."/>
        </authorList>
    </citation>
    <scope>NUCLEOTIDE SEQUENCE</scope>
    <source>
        <strain evidence="1">8025</strain>
        <plasmid evidence="1">p8025</plasmid>
    </source>
</reference>
<accession>A0A0G3B878</accession>
<proteinExistence type="predicted"/>
<name>A0A0G3B878_SALTM</name>
<keyword evidence="1" id="KW-0614">Plasmid</keyword>
<sequence>MDKIVHFTVINTFNDLLIAKASLDRNIVEINAGKRFDQFEEGHDQYVQKVTDALLIVEGRLENLKNETFNFFYSRWLFIASGRKAFPR</sequence>
<dbReference type="EMBL" id="KP899803">
    <property type="protein sequence ID" value="AKJ19684.1"/>
    <property type="molecule type" value="Genomic_DNA"/>
</dbReference>
<dbReference type="RefSeq" id="WP_226908541.1">
    <property type="nucleotide sequence ID" value="NZ_KP899803.1"/>
</dbReference>
<geneLocation type="plasmid" evidence="1">
    <name>p8025</name>
</geneLocation>
<protein>
    <submittedName>
        <fullName evidence="1">Uncharacterized protein</fullName>
    </submittedName>
</protein>
<dbReference type="AlphaFoldDB" id="A0A0G3B878"/>
<organism evidence="1">
    <name type="scientific">Salmonella typhimurium</name>
    <dbReference type="NCBI Taxonomy" id="90371"/>
    <lineage>
        <taxon>Bacteria</taxon>
        <taxon>Pseudomonadati</taxon>
        <taxon>Pseudomonadota</taxon>
        <taxon>Gammaproteobacteria</taxon>
        <taxon>Enterobacterales</taxon>
        <taxon>Enterobacteriaceae</taxon>
        <taxon>Salmonella</taxon>
    </lineage>
</organism>